<name>L8FSD3_PSED2</name>
<gene>
    <name evidence="2" type="ORF">GMDG_06209</name>
</gene>
<keyword evidence="3" id="KW-1185">Reference proteome</keyword>
<dbReference type="EMBL" id="GL573317">
    <property type="protein sequence ID" value="ELR03479.1"/>
    <property type="molecule type" value="Genomic_DNA"/>
</dbReference>
<dbReference type="Proteomes" id="UP000011064">
    <property type="component" value="Unassembled WGS sequence"/>
</dbReference>
<dbReference type="InParanoid" id="L8FSD3"/>
<feature type="region of interest" description="Disordered" evidence="1">
    <location>
        <begin position="200"/>
        <end position="219"/>
    </location>
</feature>
<protein>
    <submittedName>
        <fullName evidence="2">Uncharacterized protein</fullName>
    </submittedName>
</protein>
<dbReference type="AlphaFoldDB" id="L8FSD3"/>
<evidence type="ECO:0000313" key="2">
    <source>
        <dbReference type="EMBL" id="ELR03479.1"/>
    </source>
</evidence>
<proteinExistence type="predicted"/>
<sequence length="328" mass="36220">MCRFDMRLVHERVLGEKRLFVLVTELEDCGEEDELVMLPLVRIKNSTQMIVGLPGIGTKPVYNVDTDPTRRNEPAPFGKGGLRLNTMKYHAEQLSLAASSNSAKLKSINYTPKKQIYPIGKLAELPPNEYLRPSTNISNPSAAIKKPPLSAKLAELPITKTSPVQQACRATYHENIPTGKLAELPITKRLQAIAGITKHPDQQARQATHHQTSPGHRRHPNIPTGKLAELHISCPLWHCLPQIGEDVEIDEETVGNGGYDIADSSVCAILVTRNSEDGAVRVSGLENEDENVVTGPREKSGYCIVVVKSGQLCSILGKPTYRFIRRWT</sequence>
<reference evidence="3" key="1">
    <citation type="submission" date="2010-09" db="EMBL/GenBank/DDBJ databases">
        <title>The genome sequence of Geomyces destructans 20631-21.</title>
        <authorList>
            <consortium name="The Broad Institute Genome Sequencing Platform"/>
            <person name="Cuomo C.A."/>
            <person name="Blehert D.S."/>
            <person name="Lorch J.M."/>
            <person name="Young S.K."/>
            <person name="Zeng Q."/>
            <person name="Gargeya S."/>
            <person name="Fitzgerald M."/>
            <person name="Haas B."/>
            <person name="Abouelleil A."/>
            <person name="Alvarado L."/>
            <person name="Arachchi H.M."/>
            <person name="Berlin A."/>
            <person name="Brown A."/>
            <person name="Chapman S.B."/>
            <person name="Chen Z."/>
            <person name="Dunbar C."/>
            <person name="Freedman E."/>
            <person name="Gearin G."/>
            <person name="Gellesch M."/>
            <person name="Goldberg J."/>
            <person name="Griggs A."/>
            <person name="Gujja S."/>
            <person name="Heiman D."/>
            <person name="Howarth C."/>
            <person name="Larson L."/>
            <person name="Lui A."/>
            <person name="MacDonald P.J.P."/>
            <person name="Montmayeur A."/>
            <person name="Murphy C."/>
            <person name="Neiman D."/>
            <person name="Pearson M."/>
            <person name="Priest M."/>
            <person name="Roberts A."/>
            <person name="Saif S."/>
            <person name="Shea T."/>
            <person name="Shenoy N."/>
            <person name="Sisk P."/>
            <person name="Stolte C."/>
            <person name="Sykes S."/>
            <person name="Wortman J."/>
            <person name="Nusbaum C."/>
            <person name="Birren B."/>
        </authorList>
    </citation>
    <scope>NUCLEOTIDE SEQUENCE [LARGE SCALE GENOMIC DNA]</scope>
    <source>
        <strain evidence="3">ATCC MYA-4855 / 20631-21</strain>
    </source>
</reference>
<accession>L8FSD3</accession>
<dbReference type="HOGENOM" id="CLU_847660_0_0_1"/>
<organism evidence="2 3">
    <name type="scientific">Pseudogymnoascus destructans (strain ATCC MYA-4855 / 20631-21)</name>
    <name type="common">Bat white-nose syndrome fungus</name>
    <name type="synonym">Geomyces destructans</name>
    <dbReference type="NCBI Taxonomy" id="658429"/>
    <lineage>
        <taxon>Eukaryota</taxon>
        <taxon>Fungi</taxon>
        <taxon>Dikarya</taxon>
        <taxon>Ascomycota</taxon>
        <taxon>Pezizomycotina</taxon>
        <taxon>Leotiomycetes</taxon>
        <taxon>Thelebolales</taxon>
        <taxon>Thelebolaceae</taxon>
        <taxon>Pseudogymnoascus</taxon>
    </lineage>
</organism>
<feature type="compositionally biased region" description="Polar residues" evidence="1">
    <location>
        <begin position="203"/>
        <end position="214"/>
    </location>
</feature>
<evidence type="ECO:0000256" key="1">
    <source>
        <dbReference type="SAM" id="MobiDB-lite"/>
    </source>
</evidence>
<evidence type="ECO:0000313" key="3">
    <source>
        <dbReference type="Proteomes" id="UP000011064"/>
    </source>
</evidence>
<dbReference type="VEuPathDB" id="FungiDB:GMDG_06209"/>